<reference evidence="3" key="1">
    <citation type="submission" date="2022-11" db="UniProtKB">
        <authorList>
            <consortium name="WormBaseParasite"/>
        </authorList>
    </citation>
    <scope>IDENTIFICATION</scope>
</reference>
<proteinExistence type="predicted"/>
<organism evidence="2 3">
    <name type="scientific">Setaria digitata</name>
    <dbReference type="NCBI Taxonomy" id="48799"/>
    <lineage>
        <taxon>Eukaryota</taxon>
        <taxon>Metazoa</taxon>
        <taxon>Ecdysozoa</taxon>
        <taxon>Nematoda</taxon>
        <taxon>Chromadorea</taxon>
        <taxon>Rhabditida</taxon>
        <taxon>Spirurina</taxon>
        <taxon>Spiruromorpha</taxon>
        <taxon>Filarioidea</taxon>
        <taxon>Setariidae</taxon>
        <taxon>Setaria</taxon>
    </lineage>
</organism>
<dbReference type="Proteomes" id="UP000887581">
    <property type="component" value="Unplaced"/>
</dbReference>
<sequence length="95" mass="10894">MNTNGNNFKVAFFIDETDQGVGKLAKNFHRTKTIEEIQPKWRKIRLGIKQFVRDQRRKAQKTKKNTRMTQTTAPTNLGVGEKSKSATSDVKAKKK</sequence>
<evidence type="ECO:0000256" key="1">
    <source>
        <dbReference type="SAM" id="MobiDB-lite"/>
    </source>
</evidence>
<feature type="compositionally biased region" description="Basic residues" evidence="1">
    <location>
        <begin position="55"/>
        <end position="66"/>
    </location>
</feature>
<evidence type="ECO:0000313" key="3">
    <source>
        <dbReference type="WBParaSite" id="sdigi.contig98.g4273.t1"/>
    </source>
</evidence>
<feature type="region of interest" description="Disordered" evidence="1">
    <location>
        <begin position="52"/>
        <end position="95"/>
    </location>
</feature>
<name>A0A915Q6W0_9BILA</name>
<evidence type="ECO:0000313" key="2">
    <source>
        <dbReference type="Proteomes" id="UP000887581"/>
    </source>
</evidence>
<protein>
    <submittedName>
        <fullName evidence="3">Uncharacterized protein</fullName>
    </submittedName>
</protein>
<dbReference type="AlphaFoldDB" id="A0A915Q6W0"/>
<keyword evidence="2" id="KW-1185">Reference proteome</keyword>
<accession>A0A915Q6W0</accession>
<dbReference type="WBParaSite" id="sdigi.contig98.g4273.t1">
    <property type="protein sequence ID" value="sdigi.contig98.g4273.t1"/>
    <property type="gene ID" value="sdigi.contig98.g4273"/>
</dbReference>